<dbReference type="CDD" id="cd09993">
    <property type="entry name" value="HDAC_classIV"/>
    <property type="match status" value="1"/>
</dbReference>
<dbReference type="OrthoDB" id="9808367at2"/>
<dbReference type="GO" id="GO:0016787">
    <property type="term" value="F:hydrolase activity"/>
    <property type="evidence" value="ECO:0007669"/>
    <property type="project" value="UniProtKB-KW"/>
</dbReference>
<organism evidence="4 5">
    <name type="scientific">Taibaiella soli</name>
    <dbReference type="NCBI Taxonomy" id="1649169"/>
    <lineage>
        <taxon>Bacteria</taxon>
        <taxon>Pseudomonadati</taxon>
        <taxon>Bacteroidota</taxon>
        <taxon>Chitinophagia</taxon>
        <taxon>Chitinophagales</taxon>
        <taxon>Chitinophagaceae</taxon>
        <taxon>Taibaiella</taxon>
    </lineage>
</organism>
<gene>
    <name evidence="4" type="ORF">DN068_05195</name>
</gene>
<dbReference type="InterPro" id="IPR023696">
    <property type="entry name" value="Ureohydrolase_dom_sf"/>
</dbReference>
<evidence type="ECO:0000313" key="4">
    <source>
        <dbReference type="EMBL" id="PZF74088.1"/>
    </source>
</evidence>
<protein>
    <submittedName>
        <fullName evidence="4">Histone deacetylase</fullName>
    </submittedName>
</protein>
<dbReference type="RefSeq" id="WP_110997830.1">
    <property type="nucleotide sequence ID" value="NZ_QKTW01000007.1"/>
</dbReference>
<dbReference type="Gene3D" id="3.40.800.20">
    <property type="entry name" value="Histone deacetylase domain"/>
    <property type="match status" value="1"/>
</dbReference>
<dbReference type="InterPro" id="IPR000286">
    <property type="entry name" value="HDACs"/>
</dbReference>
<dbReference type="InterPro" id="IPR044150">
    <property type="entry name" value="HDAC_classIV"/>
</dbReference>
<evidence type="ECO:0000313" key="5">
    <source>
        <dbReference type="Proteomes" id="UP000248745"/>
    </source>
</evidence>
<keyword evidence="5" id="KW-1185">Reference proteome</keyword>
<proteinExistence type="inferred from homology"/>
<dbReference type="Pfam" id="PF00850">
    <property type="entry name" value="Hist_deacetyl"/>
    <property type="match status" value="1"/>
</dbReference>
<accession>A0A2W2B238</accession>
<dbReference type="GO" id="GO:0040029">
    <property type="term" value="P:epigenetic regulation of gene expression"/>
    <property type="evidence" value="ECO:0007669"/>
    <property type="project" value="TreeGrafter"/>
</dbReference>
<comment type="similarity">
    <text evidence="1">Belongs to the histone deacetylase family.</text>
</comment>
<name>A0A2W2B238_9BACT</name>
<evidence type="ECO:0000259" key="3">
    <source>
        <dbReference type="Pfam" id="PF00850"/>
    </source>
</evidence>
<evidence type="ECO:0000256" key="1">
    <source>
        <dbReference type="ARBA" id="ARBA00005947"/>
    </source>
</evidence>
<dbReference type="InterPro" id="IPR037138">
    <property type="entry name" value="His_deacetylse_dom_sf"/>
</dbReference>
<sequence length="302" mass="33734">MKYIAYDPIFAHPLPDGHRFPMAKYELIPGQLIYEGVITEANLFAPQPAAEEDILRAHDADYWRRMKNQQLTEREMRAIGFPLSAQLVEREIRIAQGSIDCALIALQNGVALNVAGGTHHAFPDKGEGFCLLNDFAIAAHYLLHHQLAKKILIIDLDVHQGNGTAAIFKDDPRVFTFSVHGQHNYPFRKETSSLDIGLPDGTSGIDYLNMLERELPALFASVQPDFVFYLSGVDVLATDKLGKLKLSLTDCKHRDEIVFSLCRRQKLSVAVAMGGGYSADVRQIVTAHCNTFKMAKEIFDLH</sequence>
<keyword evidence="2" id="KW-0378">Hydrolase</keyword>
<dbReference type="AlphaFoldDB" id="A0A2W2B238"/>
<dbReference type="PANTHER" id="PTHR10625">
    <property type="entry name" value="HISTONE DEACETYLASE HDAC1-RELATED"/>
    <property type="match status" value="1"/>
</dbReference>
<evidence type="ECO:0000256" key="2">
    <source>
        <dbReference type="ARBA" id="ARBA00022801"/>
    </source>
</evidence>
<dbReference type="PRINTS" id="PR01270">
    <property type="entry name" value="HDASUPER"/>
</dbReference>
<dbReference type="Proteomes" id="UP000248745">
    <property type="component" value="Unassembled WGS sequence"/>
</dbReference>
<comment type="caution">
    <text evidence="4">The sequence shown here is derived from an EMBL/GenBank/DDBJ whole genome shotgun (WGS) entry which is preliminary data.</text>
</comment>
<dbReference type="InterPro" id="IPR023801">
    <property type="entry name" value="His_deacetylse_dom"/>
</dbReference>
<dbReference type="SUPFAM" id="SSF52768">
    <property type="entry name" value="Arginase/deacetylase"/>
    <property type="match status" value="1"/>
</dbReference>
<dbReference type="GO" id="GO:0004407">
    <property type="term" value="F:histone deacetylase activity"/>
    <property type="evidence" value="ECO:0007669"/>
    <property type="project" value="InterPro"/>
</dbReference>
<dbReference type="EMBL" id="QKTW01000007">
    <property type="protein sequence ID" value="PZF74088.1"/>
    <property type="molecule type" value="Genomic_DNA"/>
</dbReference>
<dbReference type="PANTHER" id="PTHR10625:SF19">
    <property type="entry name" value="HISTONE DEACETYLASE 12"/>
    <property type="match status" value="1"/>
</dbReference>
<feature type="domain" description="Histone deacetylase" evidence="3">
    <location>
        <begin position="18"/>
        <end position="290"/>
    </location>
</feature>
<reference evidence="4 5" key="1">
    <citation type="submission" date="2018-06" db="EMBL/GenBank/DDBJ databases">
        <title>Mucibacter soli gen. nov., sp. nov., a new member of the family Chitinophagaceae producing mucin.</title>
        <authorList>
            <person name="Kim M.-K."/>
            <person name="Park S."/>
            <person name="Kim T.-S."/>
            <person name="Joung Y."/>
            <person name="Han J.-H."/>
            <person name="Kim S.B."/>
        </authorList>
    </citation>
    <scope>NUCLEOTIDE SEQUENCE [LARGE SCALE GENOMIC DNA]</scope>
    <source>
        <strain evidence="4 5">R1-15</strain>
    </source>
</reference>